<feature type="chain" id="PRO_5038523223" evidence="2">
    <location>
        <begin position="22"/>
        <end position="201"/>
    </location>
</feature>
<protein>
    <submittedName>
        <fullName evidence="3">Uncharacterized protein</fullName>
    </submittedName>
</protein>
<dbReference type="STRING" id="1271860.SAMN05216174_103199"/>
<evidence type="ECO:0000256" key="1">
    <source>
        <dbReference type="SAM" id="MobiDB-lite"/>
    </source>
</evidence>
<dbReference type="AlphaFoldDB" id="A0A1G6N700"/>
<proteinExistence type="predicted"/>
<feature type="compositionally biased region" description="Low complexity" evidence="1">
    <location>
        <begin position="30"/>
        <end position="43"/>
    </location>
</feature>
<feature type="region of interest" description="Disordered" evidence="1">
    <location>
        <begin position="24"/>
        <end position="43"/>
    </location>
</feature>
<evidence type="ECO:0000256" key="2">
    <source>
        <dbReference type="SAM" id="SignalP"/>
    </source>
</evidence>
<evidence type="ECO:0000313" key="4">
    <source>
        <dbReference type="Proteomes" id="UP000199501"/>
    </source>
</evidence>
<dbReference type="Proteomes" id="UP000199501">
    <property type="component" value="Unassembled WGS sequence"/>
</dbReference>
<dbReference type="RefSeq" id="WP_091449479.1">
    <property type="nucleotide sequence ID" value="NZ_FMZZ01000003.1"/>
</dbReference>
<evidence type="ECO:0000313" key="3">
    <source>
        <dbReference type="EMBL" id="SDC62905.1"/>
    </source>
</evidence>
<keyword evidence="4" id="KW-1185">Reference proteome</keyword>
<dbReference type="InterPro" id="IPR044058">
    <property type="entry name" value="Lipoprotein_23"/>
</dbReference>
<dbReference type="Pfam" id="PF18966">
    <property type="entry name" value="Lipoprotein_23"/>
    <property type="match status" value="1"/>
</dbReference>
<accession>A0A1G6N700</accession>
<reference evidence="4" key="1">
    <citation type="submission" date="2016-10" db="EMBL/GenBank/DDBJ databases">
        <authorList>
            <person name="Varghese N."/>
            <person name="Submissions S."/>
        </authorList>
    </citation>
    <scope>NUCLEOTIDE SEQUENCE [LARGE SCALE GENOMIC DNA]</scope>
    <source>
        <strain evidence="4">IBRC-M 10403</strain>
    </source>
</reference>
<organism evidence="3 4">
    <name type="scientific">Actinokineospora iranica</name>
    <dbReference type="NCBI Taxonomy" id="1271860"/>
    <lineage>
        <taxon>Bacteria</taxon>
        <taxon>Bacillati</taxon>
        <taxon>Actinomycetota</taxon>
        <taxon>Actinomycetes</taxon>
        <taxon>Pseudonocardiales</taxon>
        <taxon>Pseudonocardiaceae</taxon>
        <taxon>Actinokineospora</taxon>
    </lineage>
</organism>
<feature type="signal peptide" evidence="2">
    <location>
        <begin position="1"/>
        <end position="21"/>
    </location>
</feature>
<name>A0A1G6N700_9PSEU</name>
<gene>
    <name evidence="3" type="ORF">SAMN05216174_103199</name>
</gene>
<dbReference type="EMBL" id="FMZZ01000003">
    <property type="protein sequence ID" value="SDC62905.1"/>
    <property type="molecule type" value="Genomic_DNA"/>
</dbReference>
<dbReference type="PROSITE" id="PS51257">
    <property type="entry name" value="PROKAR_LIPOPROTEIN"/>
    <property type="match status" value="1"/>
</dbReference>
<keyword evidence="2" id="KW-0732">Signal</keyword>
<sequence length="201" mass="20711">MGRIGHYAAIVLTAGVVSACAGGGTQPGDAPATTPPSSSAATGDVWDSAVRPASAAARVGTPQACPMPFAFDVSGGWTPRPNPPAEPRDGLEAACDLVADPAYLRVWIGTEAGSSPRGALERFLQGEGEITEPHFRDTQIGKGSGVEVTYEKPGDQRGRAFAVATPLRTIVVEVGAENPADYAKALPGYLLAKDSLTPIER</sequence>
<dbReference type="OrthoDB" id="3695526at2"/>